<accession>A0A1H2B1B5</accession>
<evidence type="ECO:0000313" key="1">
    <source>
        <dbReference type="EMBL" id="SDT52070.1"/>
    </source>
</evidence>
<evidence type="ECO:0000313" key="2">
    <source>
        <dbReference type="Proteomes" id="UP000199679"/>
    </source>
</evidence>
<sequence length="340" mass="39169">MKSVICIVPITGFDPSQTNVHIIYEQFHLLTDKNLAYNKESILRRLVDQTFADQMGITSVTELLNSSLWCLELPISENDEMPNLLDFGALMCDVINQLNTSLWFIRDNNVNIKACYIRINDTEKTNQSNCTVLRPALLSNTVNRQINDITFTTEEWSRAADIAMKINELMKHNSENPSPENHLDLPEANYNANLFIGNAGHFDYHQTNRIERAFKFIHSARTTMDTLLKIALYINAYECLFTTDSNEISHKIAERVAYYAATDQEQRRKTYKLMKEAYTVRSNYFHGKASDKKQTLAKLIDLLERLDTLTRQVLTKAIIQDAEIFLAKDIEPYFTGLLFS</sequence>
<keyword evidence="2" id="KW-1185">Reference proteome</keyword>
<dbReference type="EMBL" id="LT629740">
    <property type="protein sequence ID" value="SDT52070.1"/>
    <property type="molecule type" value="Genomic_DNA"/>
</dbReference>
<reference evidence="1 2" key="1">
    <citation type="submission" date="2016-10" db="EMBL/GenBank/DDBJ databases">
        <authorList>
            <person name="de Groot N.N."/>
        </authorList>
    </citation>
    <scope>NUCLEOTIDE SEQUENCE [LARGE SCALE GENOMIC DNA]</scope>
    <source>
        <strain evidence="1 2">MP1X4</strain>
    </source>
</reference>
<protein>
    <submittedName>
        <fullName evidence="1">Uncharacterized protein</fullName>
    </submittedName>
</protein>
<dbReference type="AlphaFoldDB" id="A0A1H2B1B5"/>
<name>A0A1H2B1B5_MUCMA</name>
<dbReference type="RefSeq" id="WP_091376714.1">
    <property type="nucleotide sequence ID" value="NZ_LT629740.1"/>
</dbReference>
<dbReference type="Proteomes" id="UP000199679">
    <property type="component" value="Chromosome I"/>
</dbReference>
<dbReference type="OrthoDB" id="1260832at2"/>
<gene>
    <name evidence="1" type="ORF">SAMN05216490_3855</name>
</gene>
<proteinExistence type="predicted"/>
<organism evidence="1 2">
    <name type="scientific">Mucilaginibacter mallensis</name>
    <dbReference type="NCBI Taxonomy" id="652787"/>
    <lineage>
        <taxon>Bacteria</taxon>
        <taxon>Pseudomonadati</taxon>
        <taxon>Bacteroidota</taxon>
        <taxon>Sphingobacteriia</taxon>
        <taxon>Sphingobacteriales</taxon>
        <taxon>Sphingobacteriaceae</taxon>
        <taxon>Mucilaginibacter</taxon>
    </lineage>
</organism>